<evidence type="ECO:0008006" key="4">
    <source>
        <dbReference type="Google" id="ProtNLM"/>
    </source>
</evidence>
<reference evidence="3" key="1">
    <citation type="journal article" date="2019" name="Int. J. Syst. Evol. Microbiol.">
        <title>The Global Catalogue of Microorganisms (GCM) 10K type strain sequencing project: providing services to taxonomists for standard genome sequencing and annotation.</title>
        <authorList>
            <consortium name="The Broad Institute Genomics Platform"/>
            <consortium name="The Broad Institute Genome Sequencing Center for Infectious Disease"/>
            <person name="Wu L."/>
            <person name="Ma J."/>
        </authorList>
    </citation>
    <scope>NUCLEOTIDE SEQUENCE [LARGE SCALE GENOMIC DNA]</scope>
    <source>
        <strain evidence="3">CGMCC 1.14966</strain>
    </source>
</reference>
<dbReference type="Pfam" id="PF14123">
    <property type="entry name" value="DUF4290"/>
    <property type="match status" value="1"/>
</dbReference>
<feature type="compositionally biased region" description="Basic and acidic residues" evidence="1">
    <location>
        <begin position="212"/>
        <end position="226"/>
    </location>
</feature>
<dbReference type="Proteomes" id="UP000637774">
    <property type="component" value="Unassembled WGS sequence"/>
</dbReference>
<gene>
    <name evidence="2" type="ORF">GCM10011495_19090</name>
</gene>
<organism evidence="2 3">
    <name type="scientific">Hymenobacter frigidus</name>
    <dbReference type="NCBI Taxonomy" id="1524095"/>
    <lineage>
        <taxon>Bacteria</taxon>
        <taxon>Pseudomonadati</taxon>
        <taxon>Bacteroidota</taxon>
        <taxon>Cytophagia</taxon>
        <taxon>Cytophagales</taxon>
        <taxon>Hymenobacteraceae</taxon>
        <taxon>Hymenobacter</taxon>
    </lineage>
</organism>
<dbReference type="RefSeq" id="WP_188561843.1">
    <property type="nucleotide sequence ID" value="NZ_BMGY01000015.1"/>
</dbReference>
<dbReference type="InterPro" id="IPR025632">
    <property type="entry name" value="DUF4290"/>
</dbReference>
<name>A0ABQ2A419_9BACT</name>
<proteinExistence type="predicted"/>
<keyword evidence="3" id="KW-1185">Reference proteome</keyword>
<evidence type="ECO:0000313" key="2">
    <source>
        <dbReference type="EMBL" id="GGH85264.1"/>
    </source>
</evidence>
<sequence>MTDILSLPFHLQLLVREYGHSTYQLILGLKDIEDVAERTKRAGQIVQLMLRLQPALRDLPEVQTRLWNHLHALAGEEVTLEAPVPLRSLTVRTEKPSRVPYPRTAPKLRVYGAAIEALITKALTLEDAAEREQATIQIGRTMKFLYRQHNKENAKDVTILRHLSELSGGELTLDSALVDSENLFEMPTGTAGTAAPSRTPAFIVPQPQAREGQNRDRREGRDRDGRNNGFGNKNGKKRKKGRSQEPQQPPQ</sequence>
<comment type="caution">
    <text evidence="2">The sequence shown here is derived from an EMBL/GenBank/DDBJ whole genome shotgun (WGS) entry which is preliminary data.</text>
</comment>
<protein>
    <recommendedName>
        <fullName evidence="4">DUF4290 domain-containing protein</fullName>
    </recommendedName>
</protein>
<dbReference type="EMBL" id="BMGY01000015">
    <property type="protein sequence ID" value="GGH85264.1"/>
    <property type="molecule type" value="Genomic_DNA"/>
</dbReference>
<evidence type="ECO:0000313" key="3">
    <source>
        <dbReference type="Proteomes" id="UP000637774"/>
    </source>
</evidence>
<feature type="region of interest" description="Disordered" evidence="1">
    <location>
        <begin position="187"/>
        <end position="251"/>
    </location>
</feature>
<evidence type="ECO:0000256" key="1">
    <source>
        <dbReference type="SAM" id="MobiDB-lite"/>
    </source>
</evidence>
<accession>A0ABQ2A419</accession>